<organism evidence="2 3">
    <name type="scientific">Candidatus Enterococcus murrayae</name>
    <dbReference type="NCBI Taxonomy" id="2815321"/>
    <lineage>
        <taxon>Bacteria</taxon>
        <taxon>Bacillati</taxon>
        <taxon>Bacillota</taxon>
        <taxon>Bacilli</taxon>
        <taxon>Lactobacillales</taxon>
        <taxon>Enterococcaceae</taxon>
        <taxon>Enterococcus</taxon>
    </lineage>
</organism>
<accession>A0ABS3HIW8</accession>
<dbReference type="RefSeq" id="WP_207109177.1">
    <property type="nucleotide sequence ID" value="NZ_JAFLVR010000032.1"/>
</dbReference>
<name>A0ABS3HIW8_9ENTE</name>
<dbReference type="InterPro" id="IPR036390">
    <property type="entry name" value="WH_DNA-bd_sf"/>
</dbReference>
<dbReference type="EMBL" id="JAFLVR010000032">
    <property type="protein sequence ID" value="MBO0453402.1"/>
    <property type="molecule type" value="Genomic_DNA"/>
</dbReference>
<dbReference type="Gene3D" id="6.10.140.2180">
    <property type="match status" value="1"/>
</dbReference>
<gene>
    <name evidence="2" type="ORF">JZO85_14140</name>
</gene>
<comment type="caution">
    <text evidence="2">The sequence shown here is derived from an EMBL/GenBank/DDBJ whole genome shotgun (WGS) entry which is preliminary data.</text>
</comment>
<dbReference type="Proteomes" id="UP000664495">
    <property type="component" value="Unassembled WGS sequence"/>
</dbReference>
<protein>
    <recommendedName>
        <fullName evidence="4">HTH arsR-type domain-containing protein</fullName>
    </recommendedName>
</protein>
<proteinExistence type="predicted"/>
<evidence type="ECO:0000256" key="1">
    <source>
        <dbReference type="ARBA" id="ARBA00023125"/>
    </source>
</evidence>
<dbReference type="SUPFAM" id="SSF46785">
    <property type="entry name" value="Winged helix' DNA-binding domain"/>
    <property type="match status" value="1"/>
</dbReference>
<dbReference type="Gene3D" id="1.10.10.10">
    <property type="entry name" value="Winged helix-like DNA-binding domain superfamily/Winged helix DNA-binding domain"/>
    <property type="match status" value="1"/>
</dbReference>
<dbReference type="CDD" id="cd00090">
    <property type="entry name" value="HTH_ARSR"/>
    <property type="match status" value="1"/>
</dbReference>
<evidence type="ECO:0008006" key="4">
    <source>
        <dbReference type="Google" id="ProtNLM"/>
    </source>
</evidence>
<keyword evidence="1" id="KW-0238">DNA-binding</keyword>
<sequence>MDKKIIKYLGNPLISQVLIEFENRNMSVKDLRLRLPDVPQATLYRHVKKLYQEDILKIVDEKQNRGSVEKIYSLNVELKKNDVEDLNTITPEAYYEMFSEFTLGLLTEFSDYSKNKDANVLKDGSGFSLVPIYATAEELVEYGRAISKILEPALIRKSENQNRHNVAIVLTPPRKGKQNES</sequence>
<dbReference type="InterPro" id="IPR036388">
    <property type="entry name" value="WH-like_DNA-bd_sf"/>
</dbReference>
<dbReference type="InterPro" id="IPR011991">
    <property type="entry name" value="ArsR-like_HTH"/>
</dbReference>
<evidence type="ECO:0000313" key="2">
    <source>
        <dbReference type="EMBL" id="MBO0453402.1"/>
    </source>
</evidence>
<reference evidence="2 3" key="1">
    <citation type="submission" date="2021-03" db="EMBL/GenBank/DDBJ databases">
        <title>Enterococcal diversity collection.</title>
        <authorList>
            <person name="Gilmore M.S."/>
            <person name="Schwartzman J."/>
            <person name="Van Tyne D."/>
            <person name="Martin M."/>
            <person name="Earl A.M."/>
            <person name="Manson A.L."/>
            <person name="Straub T."/>
            <person name="Salamzade R."/>
            <person name="Saavedra J."/>
            <person name="Lebreton F."/>
            <person name="Prichula J."/>
            <person name="Schaufler K."/>
            <person name="Gaca A."/>
            <person name="Sgardioli B."/>
            <person name="Wagenaar J."/>
            <person name="Strong T."/>
        </authorList>
    </citation>
    <scope>NUCLEOTIDE SEQUENCE [LARGE SCALE GENOMIC DNA]</scope>
    <source>
        <strain evidence="2 3">MJM16</strain>
    </source>
</reference>
<keyword evidence="3" id="KW-1185">Reference proteome</keyword>
<evidence type="ECO:0000313" key="3">
    <source>
        <dbReference type="Proteomes" id="UP000664495"/>
    </source>
</evidence>